<protein>
    <recommendedName>
        <fullName evidence="4">PH domain-containing protein</fullName>
    </recommendedName>
</protein>
<reference evidence="2" key="1">
    <citation type="submission" date="2022-07" db="EMBL/GenBank/DDBJ databases">
        <title>Phylogenomic reconstructions and comparative analyses of Kickxellomycotina fungi.</title>
        <authorList>
            <person name="Reynolds N.K."/>
            <person name="Stajich J.E."/>
            <person name="Barry K."/>
            <person name="Grigoriev I.V."/>
            <person name="Crous P."/>
            <person name="Smith M.E."/>
        </authorList>
    </citation>
    <scope>NUCLEOTIDE SEQUENCE</scope>
    <source>
        <strain evidence="2">CBS 109367</strain>
    </source>
</reference>
<comment type="caution">
    <text evidence="2">The sequence shown here is derived from an EMBL/GenBank/DDBJ whole genome shotgun (WGS) entry which is preliminary data.</text>
</comment>
<dbReference type="OrthoDB" id="2123378at2759"/>
<feature type="region of interest" description="Disordered" evidence="1">
    <location>
        <begin position="18"/>
        <end position="103"/>
    </location>
</feature>
<sequence length="435" mass="46242">MPAFTRLKAIFAKVAGGLGRSDSYQPSKLKPTVWDRRSQASSRASTPPESASLRGVPRVVTSDSVSSTTGVDGVTGSPATYPPNLDTGSADDQTSKVGELHSTLQPLTMSLRSRNSHMSIASDQESAPLDYDEPESRGKLLDAPPTPKSFGRTPRLNGTSDTASEAGSDAAESSTASVPVIAIPAPAPEELPVADSPIITHFDHRNSRVEPAPAAIETDSPFAELPPTVSPPAVPHSTSGRNSLHESRPATSGSVASFGSAAAAAVDQATPAFRYSSIRSRDGKSAASSLRSKSRGSVVSTSALPEVDAMLEQVNQHRQDVAALAESTGILGDKYFEGLRGYTSIQEPTNAFWKRRYFVIADKTVFMYINECSRTPSDFLHIESVVSPPRDAGDEVLMPHSIAVDFGTGEYYMYFDTASMREAFESEVRKAISAA</sequence>
<feature type="region of interest" description="Disordered" evidence="1">
    <location>
        <begin position="219"/>
        <end position="254"/>
    </location>
</feature>
<evidence type="ECO:0000256" key="1">
    <source>
        <dbReference type="SAM" id="MobiDB-lite"/>
    </source>
</evidence>
<accession>A0A9W8GLZ2</accession>
<dbReference type="EMBL" id="JANBTX010000012">
    <property type="protein sequence ID" value="KAJ2690412.1"/>
    <property type="molecule type" value="Genomic_DNA"/>
</dbReference>
<dbReference type="SUPFAM" id="SSF50729">
    <property type="entry name" value="PH domain-like"/>
    <property type="match status" value="1"/>
</dbReference>
<keyword evidence="3" id="KW-1185">Reference proteome</keyword>
<dbReference type="Gene3D" id="2.30.29.30">
    <property type="entry name" value="Pleckstrin-homology domain (PH domain)/Phosphotyrosine-binding domain (PTB)"/>
    <property type="match status" value="1"/>
</dbReference>
<feature type="compositionally biased region" description="Low complexity" evidence="1">
    <location>
        <begin position="159"/>
        <end position="177"/>
    </location>
</feature>
<dbReference type="AlphaFoldDB" id="A0A9W8GLZ2"/>
<evidence type="ECO:0000313" key="2">
    <source>
        <dbReference type="EMBL" id="KAJ2690412.1"/>
    </source>
</evidence>
<dbReference type="Proteomes" id="UP001151516">
    <property type="component" value="Unassembled WGS sequence"/>
</dbReference>
<proteinExistence type="predicted"/>
<evidence type="ECO:0000313" key="3">
    <source>
        <dbReference type="Proteomes" id="UP001151516"/>
    </source>
</evidence>
<evidence type="ECO:0008006" key="4">
    <source>
        <dbReference type="Google" id="ProtNLM"/>
    </source>
</evidence>
<feature type="compositionally biased region" description="Polar residues" evidence="1">
    <location>
        <begin position="39"/>
        <end position="49"/>
    </location>
</feature>
<feature type="compositionally biased region" description="Polar residues" evidence="1">
    <location>
        <begin position="86"/>
        <end position="103"/>
    </location>
</feature>
<gene>
    <name evidence="2" type="ORF">IWW39_000811</name>
</gene>
<feature type="compositionally biased region" description="Low complexity" evidence="1">
    <location>
        <begin position="59"/>
        <end position="77"/>
    </location>
</feature>
<organism evidence="2 3">
    <name type="scientific">Coemansia spiralis</name>
    <dbReference type="NCBI Taxonomy" id="417178"/>
    <lineage>
        <taxon>Eukaryota</taxon>
        <taxon>Fungi</taxon>
        <taxon>Fungi incertae sedis</taxon>
        <taxon>Zoopagomycota</taxon>
        <taxon>Kickxellomycotina</taxon>
        <taxon>Kickxellomycetes</taxon>
        <taxon>Kickxellales</taxon>
        <taxon>Kickxellaceae</taxon>
        <taxon>Coemansia</taxon>
    </lineage>
</organism>
<dbReference type="InterPro" id="IPR011993">
    <property type="entry name" value="PH-like_dom_sf"/>
</dbReference>
<name>A0A9W8GLZ2_9FUNG</name>
<feature type="region of interest" description="Disordered" evidence="1">
    <location>
        <begin position="117"/>
        <end position="177"/>
    </location>
</feature>